<organism evidence="10 11">
    <name type="scientific">Mastacembelus armatus</name>
    <name type="common">zig-zag eel</name>
    <dbReference type="NCBI Taxonomy" id="205130"/>
    <lineage>
        <taxon>Eukaryota</taxon>
        <taxon>Metazoa</taxon>
        <taxon>Chordata</taxon>
        <taxon>Craniata</taxon>
        <taxon>Vertebrata</taxon>
        <taxon>Euteleostomi</taxon>
        <taxon>Actinopterygii</taxon>
        <taxon>Neopterygii</taxon>
        <taxon>Teleostei</taxon>
        <taxon>Neoteleostei</taxon>
        <taxon>Acanthomorphata</taxon>
        <taxon>Anabantaria</taxon>
        <taxon>Synbranchiformes</taxon>
        <taxon>Mastacembelidae</taxon>
        <taxon>Mastacembelus</taxon>
    </lineage>
</organism>
<evidence type="ECO:0000313" key="10">
    <source>
        <dbReference type="Ensembl" id="ENSMAMP00000024325.2"/>
    </source>
</evidence>
<feature type="disulfide bond" evidence="8">
    <location>
        <begin position="478"/>
        <end position="487"/>
    </location>
</feature>
<keyword evidence="11" id="KW-1185">Reference proteome</keyword>
<protein>
    <recommendedName>
        <fullName evidence="9">Hyaluronidase</fullName>
        <ecNumber evidence="9">3.2.1.35</ecNumber>
    </recommendedName>
</protein>
<evidence type="ECO:0000256" key="3">
    <source>
        <dbReference type="ARBA" id="ARBA00022801"/>
    </source>
</evidence>
<dbReference type="PANTHER" id="PTHR11769">
    <property type="entry name" value="HYALURONIDASE"/>
    <property type="match status" value="1"/>
</dbReference>
<comment type="similarity">
    <text evidence="2 6 9">Belongs to the glycosyl hydrolase 56 family.</text>
</comment>
<dbReference type="Pfam" id="PF01630">
    <property type="entry name" value="Glyco_hydro_56"/>
    <property type="match status" value="1"/>
</dbReference>
<dbReference type="InterPro" id="IPR013785">
    <property type="entry name" value="Aldolase_TIM"/>
</dbReference>
<keyword evidence="4 8" id="KW-1015">Disulfide bond</keyword>
<evidence type="ECO:0000256" key="5">
    <source>
        <dbReference type="ARBA" id="ARBA00023295"/>
    </source>
</evidence>
<dbReference type="EC" id="3.2.1.35" evidence="9"/>
<sequence length="500" mass="57170">MAISMCVFNFLWPEVLVFPRADKVLIQPISFSCQEGHIGGYAAMVLSQLHLPLLFLLSLSPLACTYSTDGQPLLHRTLLAVAAARPILEDRAFVVVWNMPTARCRQRYDIHLDLRDFDIVENQQQRFQGEKMTIFYRDHLGKYPYLSRDGRKVNGGIPQLGDLAAHLSLTVAQLSGLLQPNFSGLAVIDWEEWRPLWEENFGSKMKYQRLSKQLVRQESPDLSDRTMTFLAKQNFEESARKFMEETLRSAITRCPKGLWGFYGFPACFNTPKSKTDESYTGRCHRGMRQQNNRLSWLWSQSTALYPSIYLPQSLAGSTQGALMVRNRLLEALRVASRWQHGNNTDHATPVLSYARLAFTHTLNFLNETDLMHTLGESASLGTAGVVLWGEMNFAKSKRQCILLRDYVHNILGPFIRSLRSNTQRCSFEFCHGNGRCIRRRTGSGHMISSYIDMDSGPYEVSTDSSSVKRFHSHFMCQCYPGWTGPECRVKTKNQNRHKDK</sequence>
<dbReference type="Ensembl" id="ENSMAMT00000024946.2">
    <property type="protein sequence ID" value="ENSMAMP00000024325.2"/>
    <property type="gene ID" value="ENSMAMG00000016361.2"/>
</dbReference>
<evidence type="ECO:0000313" key="11">
    <source>
        <dbReference type="Proteomes" id="UP000261640"/>
    </source>
</evidence>
<dbReference type="GO" id="GO:0005975">
    <property type="term" value="P:carbohydrate metabolic process"/>
    <property type="evidence" value="ECO:0007669"/>
    <property type="project" value="UniProtKB-UniRule"/>
</dbReference>
<dbReference type="GO" id="GO:0030214">
    <property type="term" value="P:hyaluronan catabolic process"/>
    <property type="evidence" value="ECO:0007669"/>
    <property type="project" value="TreeGrafter"/>
</dbReference>
<dbReference type="AlphaFoldDB" id="A0A3Q3SGW4"/>
<comment type="catalytic activity">
    <reaction evidence="1 9">
        <text>Random hydrolysis of (1-&gt;4)-linkages between N-acetyl-beta-D-glucosamine and D-glucuronate residues in hyaluronate.</text>
        <dbReference type="EC" id="3.2.1.35"/>
    </reaction>
</comment>
<feature type="disulfide bond" evidence="8">
    <location>
        <begin position="104"/>
        <end position="400"/>
    </location>
</feature>
<evidence type="ECO:0000256" key="6">
    <source>
        <dbReference type="PIRNR" id="PIRNR038193"/>
    </source>
</evidence>
<accession>A0A3Q3SGW4</accession>
<dbReference type="InterPro" id="IPR017853">
    <property type="entry name" value="GH"/>
</dbReference>
<evidence type="ECO:0000256" key="4">
    <source>
        <dbReference type="ARBA" id="ARBA00023157"/>
    </source>
</evidence>
<dbReference type="GO" id="GO:0004415">
    <property type="term" value="F:hyalurononglucosaminidase activity"/>
    <property type="evidence" value="ECO:0007669"/>
    <property type="project" value="UniProtKB-UniRule"/>
</dbReference>
<dbReference type="GO" id="GO:0001669">
    <property type="term" value="C:acrosomal vesicle"/>
    <property type="evidence" value="ECO:0007669"/>
    <property type="project" value="TreeGrafter"/>
</dbReference>
<feature type="active site" description="Proton donor" evidence="7">
    <location>
        <position position="191"/>
    </location>
</feature>
<reference evidence="10" key="2">
    <citation type="submission" date="2025-09" db="UniProtKB">
        <authorList>
            <consortium name="Ensembl"/>
        </authorList>
    </citation>
    <scope>IDENTIFICATION</scope>
</reference>
<feature type="disulfide bond" evidence="8">
    <location>
        <begin position="425"/>
        <end position="436"/>
    </location>
</feature>
<dbReference type="PRINTS" id="PR00846">
    <property type="entry name" value="GLHYDRLASE56"/>
</dbReference>
<dbReference type="GeneTree" id="ENSGT01020000230364"/>
<evidence type="ECO:0000256" key="8">
    <source>
        <dbReference type="PIRSR" id="PIRSR038193-3"/>
    </source>
</evidence>
<dbReference type="FunFam" id="3.20.20.70:FF:000065">
    <property type="entry name" value="Hyaluronidase"/>
    <property type="match status" value="1"/>
</dbReference>
<dbReference type="Proteomes" id="UP000261640">
    <property type="component" value="Unplaced"/>
</dbReference>
<proteinExistence type="inferred from homology"/>
<dbReference type="SUPFAM" id="SSF51445">
    <property type="entry name" value="(Trans)glycosidases"/>
    <property type="match status" value="1"/>
</dbReference>
<evidence type="ECO:0000256" key="2">
    <source>
        <dbReference type="ARBA" id="ARBA00008871"/>
    </source>
</evidence>
<feature type="disulfide bond" evidence="8">
    <location>
        <begin position="267"/>
        <end position="283"/>
    </location>
</feature>
<dbReference type="InParanoid" id="A0A3Q3SGW4"/>
<keyword evidence="3 9" id="KW-0378">Hydrolase</keyword>
<evidence type="ECO:0000256" key="1">
    <source>
        <dbReference type="ARBA" id="ARBA00000251"/>
    </source>
</evidence>
<reference evidence="10" key="1">
    <citation type="submission" date="2025-08" db="UniProtKB">
        <authorList>
            <consortium name="Ensembl"/>
        </authorList>
    </citation>
    <scope>IDENTIFICATION</scope>
</reference>
<evidence type="ECO:0000256" key="9">
    <source>
        <dbReference type="RuleBase" id="RU610713"/>
    </source>
</evidence>
<name>A0A3Q3SGW4_9TELE</name>
<evidence type="ECO:0000256" key="7">
    <source>
        <dbReference type="PIRSR" id="PIRSR038193-1"/>
    </source>
</evidence>
<dbReference type="Gene3D" id="3.20.20.70">
    <property type="entry name" value="Aldolase class I"/>
    <property type="match status" value="1"/>
</dbReference>
<feature type="disulfide bond" evidence="8">
    <location>
        <begin position="430"/>
        <end position="476"/>
    </location>
</feature>
<dbReference type="PIRSF" id="PIRSF038193">
    <property type="entry name" value="Hyaluronidase"/>
    <property type="match status" value="1"/>
</dbReference>
<dbReference type="InterPro" id="IPR018155">
    <property type="entry name" value="Hyaluronidase"/>
</dbReference>
<dbReference type="PANTHER" id="PTHR11769:SF19">
    <property type="entry name" value="HYALURONIDASE-3"/>
    <property type="match status" value="1"/>
</dbReference>
<keyword evidence="5 9" id="KW-0326">Glycosidase</keyword>